<evidence type="ECO:0000313" key="2">
    <source>
        <dbReference type="Proteomes" id="UP000266673"/>
    </source>
</evidence>
<dbReference type="EMBL" id="QKWP01002345">
    <property type="protein sequence ID" value="RIB03677.1"/>
    <property type="molecule type" value="Genomic_DNA"/>
</dbReference>
<sequence>MSSESKGPAQEIDPRIKDYIDEACQATITTLIDKLPVVQGFTNPIAASIESKRLWWVFNWTEVMAYDKDHRLALAMDRDTTLFDRNIEAEGENFDASTIRRTKFNRSRALRNDATWHDGREICINWNRRNCNEDKKYGRVHACLICKKIGHQERRCFFNNTGAGSKGRQSEHTKGQN</sequence>
<proteinExistence type="predicted"/>
<evidence type="ECO:0000313" key="1">
    <source>
        <dbReference type="EMBL" id="RIB03677.1"/>
    </source>
</evidence>
<reference evidence="1 2" key="1">
    <citation type="submission" date="2018-06" db="EMBL/GenBank/DDBJ databases">
        <title>Comparative genomics reveals the genomic features of Rhizophagus irregularis, R. cerebriforme, R. diaphanum and Gigaspora rosea, and their symbiotic lifestyle signature.</title>
        <authorList>
            <person name="Morin E."/>
            <person name="San Clemente H."/>
            <person name="Chen E.C.H."/>
            <person name="De La Providencia I."/>
            <person name="Hainaut M."/>
            <person name="Kuo A."/>
            <person name="Kohler A."/>
            <person name="Murat C."/>
            <person name="Tang N."/>
            <person name="Roy S."/>
            <person name="Loubradou J."/>
            <person name="Henrissat B."/>
            <person name="Grigoriev I.V."/>
            <person name="Corradi N."/>
            <person name="Roux C."/>
            <person name="Martin F.M."/>
        </authorList>
    </citation>
    <scope>NUCLEOTIDE SEQUENCE [LARGE SCALE GENOMIC DNA]</scope>
    <source>
        <strain evidence="1 2">DAOM 194757</strain>
    </source>
</reference>
<comment type="caution">
    <text evidence="1">The sequence shown here is derived from an EMBL/GenBank/DDBJ whole genome shotgun (WGS) entry which is preliminary data.</text>
</comment>
<protein>
    <submittedName>
        <fullName evidence="1">Uncharacterized protein</fullName>
    </submittedName>
</protein>
<dbReference type="OrthoDB" id="2355984at2759"/>
<gene>
    <name evidence="1" type="ORF">C2G38_2049075</name>
</gene>
<dbReference type="AlphaFoldDB" id="A0A397U3T7"/>
<organism evidence="1 2">
    <name type="scientific">Gigaspora rosea</name>
    <dbReference type="NCBI Taxonomy" id="44941"/>
    <lineage>
        <taxon>Eukaryota</taxon>
        <taxon>Fungi</taxon>
        <taxon>Fungi incertae sedis</taxon>
        <taxon>Mucoromycota</taxon>
        <taxon>Glomeromycotina</taxon>
        <taxon>Glomeromycetes</taxon>
        <taxon>Diversisporales</taxon>
        <taxon>Gigasporaceae</taxon>
        <taxon>Gigaspora</taxon>
    </lineage>
</organism>
<keyword evidence="2" id="KW-1185">Reference proteome</keyword>
<dbReference type="Proteomes" id="UP000266673">
    <property type="component" value="Unassembled WGS sequence"/>
</dbReference>
<name>A0A397U3T7_9GLOM</name>
<accession>A0A397U3T7</accession>